<feature type="non-terminal residue" evidence="1">
    <location>
        <position position="1"/>
    </location>
</feature>
<comment type="caution">
    <text evidence="1">The sequence shown here is derived from an EMBL/GenBank/DDBJ whole genome shotgun (WGS) entry which is preliminary data.</text>
</comment>
<sequence length="74" mass="8618">SSIKLSKNPVMHERCKHIDVRFHFLRDLTKEGVVELKHCSKQEQLADIMTKALKLETFCKLREDMSMCDAIDVV</sequence>
<evidence type="ECO:0000313" key="1">
    <source>
        <dbReference type="EMBL" id="MCI34220.1"/>
    </source>
</evidence>
<name>A0A392REL9_9FABA</name>
<dbReference type="EMBL" id="LXQA010211686">
    <property type="protein sequence ID" value="MCI34220.1"/>
    <property type="molecule type" value="Genomic_DNA"/>
</dbReference>
<reference evidence="1 2" key="1">
    <citation type="journal article" date="2018" name="Front. Plant Sci.">
        <title>Red Clover (Trifolium pratense) and Zigzag Clover (T. medium) - A Picture of Genomic Similarities and Differences.</title>
        <authorList>
            <person name="Dluhosova J."/>
            <person name="Istvanek J."/>
            <person name="Nedelnik J."/>
            <person name="Repkova J."/>
        </authorList>
    </citation>
    <scope>NUCLEOTIDE SEQUENCE [LARGE SCALE GENOMIC DNA]</scope>
    <source>
        <strain evidence="2">cv. 10/8</strain>
        <tissue evidence="1">Leaf</tissue>
    </source>
</reference>
<dbReference type="CDD" id="cd09272">
    <property type="entry name" value="RNase_HI_RT_Ty1"/>
    <property type="match status" value="1"/>
</dbReference>
<dbReference type="AlphaFoldDB" id="A0A392REL9"/>
<dbReference type="Proteomes" id="UP000265520">
    <property type="component" value="Unassembled WGS sequence"/>
</dbReference>
<organism evidence="1 2">
    <name type="scientific">Trifolium medium</name>
    <dbReference type="NCBI Taxonomy" id="97028"/>
    <lineage>
        <taxon>Eukaryota</taxon>
        <taxon>Viridiplantae</taxon>
        <taxon>Streptophyta</taxon>
        <taxon>Embryophyta</taxon>
        <taxon>Tracheophyta</taxon>
        <taxon>Spermatophyta</taxon>
        <taxon>Magnoliopsida</taxon>
        <taxon>eudicotyledons</taxon>
        <taxon>Gunneridae</taxon>
        <taxon>Pentapetalae</taxon>
        <taxon>rosids</taxon>
        <taxon>fabids</taxon>
        <taxon>Fabales</taxon>
        <taxon>Fabaceae</taxon>
        <taxon>Papilionoideae</taxon>
        <taxon>50 kb inversion clade</taxon>
        <taxon>NPAAA clade</taxon>
        <taxon>Hologalegina</taxon>
        <taxon>IRL clade</taxon>
        <taxon>Trifolieae</taxon>
        <taxon>Trifolium</taxon>
    </lineage>
</organism>
<evidence type="ECO:0000313" key="2">
    <source>
        <dbReference type="Proteomes" id="UP000265520"/>
    </source>
</evidence>
<keyword evidence="2" id="KW-1185">Reference proteome</keyword>
<protein>
    <submittedName>
        <fullName evidence="1">Copia protein</fullName>
    </submittedName>
</protein>
<accession>A0A392REL9</accession>
<proteinExistence type="predicted"/>